<dbReference type="RefSeq" id="WP_381446775.1">
    <property type="nucleotide sequence ID" value="NZ_JBHSNP010000028.1"/>
</dbReference>
<keyword evidence="2" id="KW-1185">Reference proteome</keyword>
<dbReference type="SUPFAM" id="SSF53448">
    <property type="entry name" value="Nucleotide-diphospho-sugar transferases"/>
    <property type="match status" value="1"/>
</dbReference>
<dbReference type="InterPro" id="IPR050793">
    <property type="entry name" value="CMP-NeuNAc_synthase"/>
</dbReference>
<dbReference type="Gene3D" id="3.90.550.10">
    <property type="entry name" value="Spore Coat Polysaccharide Biosynthesis Protein SpsA, Chain A"/>
    <property type="match status" value="1"/>
</dbReference>
<dbReference type="EMBL" id="JBHSNP010000028">
    <property type="protein sequence ID" value="MFC5604721.1"/>
    <property type="molecule type" value="Genomic_DNA"/>
</dbReference>
<accession>A0ABW0U086</accession>
<gene>
    <name evidence="1" type="ORF">ACFPTP_15915</name>
</gene>
<organism evidence="1 2">
    <name type="scientific">Sporosarcina koreensis</name>
    <dbReference type="NCBI Taxonomy" id="334735"/>
    <lineage>
        <taxon>Bacteria</taxon>
        <taxon>Bacillati</taxon>
        <taxon>Bacillota</taxon>
        <taxon>Bacilli</taxon>
        <taxon>Bacillales</taxon>
        <taxon>Caryophanaceae</taxon>
        <taxon>Sporosarcina</taxon>
    </lineage>
</organism>
<dbReference type="InterPro" id="IPR003329">
    <property type="entry name" value="Cytidylyl_trans"/>
</dbReference>
<dbReference type="PANTHER" id="PTHR21485:SF6">
    <property type="entry name" value="N-ACYLNEURAMINATE CYTIDYLYLTRANSFERASE-RELATED"/>
    <property type="match status" value="1"/>
</dbReference>
<sequence length="235" mass="26400">MSRICTICARGGSKGVKNKNIRMLAGKPLIAHSIQQAKQSGLFDVIAVSSDSKDILAVAEQYGADVLVNRPYELATDQTAKLPVIQHCLTTVEEKLGRQFELIVDLDATSPLRLIEDIVQSVQLYEENIDADNLISGAPSRRSPYFNLVEVNSEGYARLSKRLDKIIVRRQDVPNCYDMNASIYIWKRAKLLNSKSVFQAKTLLYVMPEERSIDIDSEIDFEFVSFLAKKRGELS</sequence>
<proteinExistence type="predicted"/>
<dbReference type="InterPro" id="IPR029044">
    <property type="entry name" value="Nucleotide-diphossugar_trans"/>
</dbReference>
<keyword evidence="1" id="KW-0548">Nucleotidyltransferase</keyword>
<dbReference type="PANTHER" id="PTHR21485">
    <property type="entry name" value="HAD SUPERFAMILY MEMBERS CMAS AND KDSC"/>
    <property type="match status" value="1"/>
</dbReference>
<name>A0ABW0U086_9BACL</name>
<evidence type="ECO:0000313" key="1">
    <source>
        <dbReference type="EMBL" id="MFC5604721.1"/>
    </source>
</evidence>
<dbReference type="GO" id="GO:0016779">
    <property type="term" value="F:nucleotidyltransferase activity"/>
    <property type="evidence" value="ECO:0007669"/>
    <property type="project" value="UniProtKB-KW"/>
</dbReference>
<comment type="caution">
    <text evidence="1">The sequence shown here is derived from an EMBL/GenBank/DDBJ whole genome shotgun (WGS) entry which is preliminary data.</text>
</comment>
<keyword evidence="1" id="KW-0808">Transferase</keyword>
<evidence type="ECO:0000313" key="2">
    <source>
        <dbReference type="Proteomes" id="UP001596071"/>
    </source>
</evidence>
<dbReference type="Proteomes" id="UP001596071">
    <property type="component" value="Unassembled WGS sequence"/>
</dbReference>
<dbReference type="Pfam" id="PF02348">
    <property type="entry name" value="CTP_transf_3"/>
    <property type="match status" value="1"/>
</dbReference>
<protein>
    <submittedName>
        <fullName evidence="1">Cytidylyltransferase domain-containing protein</fullName>
    </submittedName>
</protein>
<dbReference type="CDD" id="cd02513">
    <property type="entry name" value="CMP-NeuAc_Synthase"/>
    <property type="match status" value="1"/>
</dbReference>
<reference evidence="2" key="1">
    <citation type="journal article" date="2019" name="Int. J. Syst. Evol. Microbiol.">
        <title>The Global Catalogue of Microorganisms (GCM) 10K type strain sequencing project: providing services to taxonomists for standard genome sequencing and annotation.</title>
        <authorList>
            <consortium name="The Broad Institute Genomics Platform"/>
            <consortium name="The Broad Institute Genome Sequencing Center for Infectious Disease"/>
            <person name="Wu L."/>
            <person name="Ma J."/>
        </authorList>
    </citation>
    <scope>NUCLEOTIDE SEQUENCE [LARGE SCALE GENOMIC DNA]</scope>
    <source>
        <strain evidence="2">KACC 11299</strain>
    </source>
</reference>